<gene>
    <name evidence="2" type="ORF">SAMN04487995_3582</name>
</gene>
<feature type="chain" id="PRO_5011628266" evidence="1">
    <location>
        <begin position="21"/>
        <end position="313"/>
    </location>
</feature>
<dbReference type="SUPFAM" id="SSF50998">
    <property type="entry name" value="Quinoprotein alcohol dehydrogenase-like"/>
    <property type="match status" value="1"/>
</dbReference>
<dbReference type="InterPro" id="IPR015943">
    <property type="entry name" value="WD40/YVTN_repeat-like_dom_sf"/>
</dbReference>
<dbReference type="EMBL" id="FNXY01000005">
    <property type="protein sequence ID" value="SEJ16843.1"/>
    <property type="molecule type" value="Genomic_DNA"/>
</dbReference>
<evidence type="ECO:0000313" key="2">
    <source>
        <dbReference type="EMBL" id="SEJ16843.1"/>
    </source>
</evidence>
<organism evidence="2 3">
    <name type="scientific">Dyadobacter koreensis</name>
    <dbReference type="NCBI Taxonomy" id="408657"/>
    <lineage>
        <taxon>Bacteria</taxon>
        <taxon>Pseudomonadati</taxon>
        <taxon>Bacteroidota</taxon>
        <taxon>Cytophagia</taxon>
        <taxon>Cytophagales</taxon>
        <taxon>Spirosomataceae</taxon>
        <taxon>Dyadobacter</taxon>
    </lineage>
</organism>
<feature type="signal peptide" evidence="1">
    <location>
        <begin position="1"/>
        <end position="20"/>
    </location>
</feature>
<proteinExistence type="predicted"/>
<evidence type="ECO:0000313" key="3">
    <source>
        <dbReference type="Proteomes" id="UP000199532"/>
    </source>
</evidence>
<dbReference type="OrthoDB" id="932879at2"/>
<dbReference type="InterPro" id="IPR011047">
    <property type="entry name" value="Quinoprotein_ADH-like_sf"/>
</dbReference>
<reference evidence="2 3" key="1">
    <citation type="submission" date="2016-10" db="EMBL/GenBank/DDBJ databases">
        <authorList>
            <person name="de Groot N.N."/>
        </authorList>
    </citation>
    <scope>NUCLEOTIDE SEQUENCE [LARGE SCALE GENOMIC DNA]</scope>
    <source>
        <strain evidence="2 3">DSM 19938</strain>
    </source>
</reference>
<evidence type="ECO:0000256" key="1">
    <source>
        <dbReference type="SAM" id="SignalP"/>
    </source>
</evidence>
<dbReference type="RefSeq" id="WP_090337462.1">
    <property type="nucleotide sequence ID" value="NZ_FNXY01000005.1"/>
</dbReference>
<dbReference type="STRING" id="408657.SAMN04487995_3582"/>
<name>A0A1H6WIY0_9BACT</name>
<dbReference type="AlphaFoldDB" id="A0A1H6WIY0"/>
<sequence length="313" mass="34233">MKFVSVVSLLILIVSSYSCTKEKKEMSSDEITQIGMSPCRSSAPFVKQLGFDPTRSDLSTSEPGMVGVVLVEHPRKAADSLSKRTYQDVSWTRNGWMGNTTVDIDGNIYTAPFPKGRETGTPLKEMDKVFKIDAETGVMEVLTKLSQPDSSAEVVPFAVLGLYFDCHGKKLYVSSIAESTKTKENGIIYVIDPSNGKVEDQLKGHDAGAVFVGGITGEKRLYFGGLRTSDIYSIQLTDDGKFEGEARSEGTLLHTGNSSSDRARNIRFDENGNLLVSASAFDFTLADATVKKETSYQFSYDKGKKKWTMVDGG</sequence>
<dbReference type="Gene3D" id="2.130.10.10">
    <property type="entry name" value="YVTN repeat-like/Quinoprotein amine dehydrogenase"/>
    <property type="match status" value="1"/>
</dbReference>
<dbReference type="Proteomes" id="UP000199532">
    <property type="component" value="Unassembled WGS sequence"/>
</dbReference>
<accession>A0A1H6WIY0</accession>
<protein>
    <submittedName>
        <fullName evidence="2">Uncharacterized protein</fullName>
    </submittedName>
</protein>
<keyword evidence="1" id="KW-0732">Signal</keyword>
<dbReference type="PROSITE" id="PS51257">
    <property type="entry name" value="PROKAR_LIPOPROTEIN"/>
    <property type="match status" value="1"/>
</dbReference>
<keyword evidence="3" id="KW-1185">Reference proteome</keyword>